<feature type="transmembrane region" description="Helical" evidence="6">
    <location>
        <begin position="337"/>
        <end position="359"/>
    </location>
</feature>
<feature type="transmembrane region" description="Helical" evidence="6">
    <location>
        <begin position="205"/>
        <end position="225"/>
    </location>
</feature>
<evidence type="ECO:0000256" key="3">
    <source>
        <dbReference type="ARBA" id="ARBA00022692"/>
    </source>
</evidence>
<evidence type="ECO:0000256" key="6">
    <source>
        <dbReference type="SAM" id="Phobius"/>
    </source>
</evidence>
<dbReference type="AlphaFoldDB" id="A0ABC8QJ19"/>
<feature type="transmembrane region" description="Helical" evidence="6">
    <location>
        <begin position="20"/>
        <end position="44"/>
    </location>
</feature>
<dbReference type="InterPro" id="IPR020846">
    <property type="entry name" value="MFS_dom"/>
</dbReference>
<feature type="transmembrane region" description="Helical" evidence="6">
    <location>
        <begin position="408"/>
        <end position="427"/>
    </location>
</feature>
<dbReference type="Gene3D" id="1.20.1720.10">
    <property type="entry name" value="Multidrug resistance protein D"/>
    <property type="match status" value="1"/>
</dbReference>
<dbReference type="InterPro" id="IPR011701">
    <property type="entry name" value="MFS"/>
</dbReference>
<feature type="transmembrane region" description="Helical" evidence="6">
    <location>
        <begin position="90"/>
        <end position="111"/>
    </location>
</feature>
<evidence type="ECO:0000256" key="1">
    <source>
        <dbReference type="ARBA" id="ARBA00004141"/>
    </source>
</evidence>
<dbReference type="Gene3D" id="1.20.1250.20">
    <property type="entry name" value="MFS general substrate transporter like domains"/>
    <property type="match status" value="1"/>
</dbReference>
<dbReference type="Proteomes" id="UP001189663">
    <property type="component" value="Unassembled WGS sequence"/>
</dbReference>
<evidence type="ECO:0000256" key="2">
    <source>
        <dbReference type="ARBA" id="ARBA00022448"/>
    </source>
</evidence>
<comment type="subcellular location">
    <subcellularLocation>
        <location evidence="1">Membrane</location>
        <topology evidence="1">Multi-pass membrane protein</topology>
    </subcellularLocation>
</comment>
<keyword evidence="5 6" id="KW-0472">Membrane</keyword>
<keyword evidence="3 6" id="KW-0812">Transmembrane</keyword>
<gene>
    <name evidence="8" type="primary">ribZ</name>
    <name evidence="8" type="ORF">LMG18096_03309</name>
</gene>
<feature type="domain" description="Major facilitator superfamily (MFS) profile" evidence="7">
    <location>
        <begin position="22"/>
        <end position="464"/>
    </location>
</feature>
<feature type="transmembrane region" description="Helical" evidence="6">
    <location>
        <begin position="231"/>
        <end position="251"/>
    </location>
</feature>
<sequence>MPNALAHDAGLDGLPIPQRVFAALAILAGVLMGALDASIVNVALPTIASDLGVSASSVIWVANAYHVASAATMMSFAAFGSVVGRKRVYVAGLAVFTLTSLGCAMAQSLAWLVAFRAAQGLCYAAMVSIGIGMYRRIYPAHLLGSILGINALVVAGGTVAGPTVGGVIVTTMHWPWLFLINLPLGVLAISLAWRNLPADHEAGGAFDAKGAVLSTVALVALVMAVDQVGRWPAEVIGVLAAVSLLAGALFYRSQRRVPAPLLPLGIFASSRFSLAAVTSLASFTAQGLAFVALPFLFQATYGRSAIASALLFTPWPLTVVFAAPLAGRLADRFNGTIVSTIGTAIFGMGLASTALLGTQPTTQDILWRLALCGLGFGLFQAPNNREMLSSVAASLSGTASGILSTARVLGQSLGAALVAVMMAAIATPTQRLGWDGDTVVHGALWLATAIAACSSLFSVLRIRR</sequence>
<evidence type="ECO:0000256" key="5">
    <source>
        <dbReference type="ARBA" id="ARBA00023136"/>
    </source>
</evidence>
<feature type="transmembrane region" description="Helical" evidence="6">
    <location>
        <begin position="365"/>
        <end position="381"/>
    </location>
</feature>
<keyword evidence="9" id="KW-1185">Reference proteome</keyword>
<feature type="transmembrane region" description="Helical" evidence="6">
    <location>
        <begin position="439"/>
        <end position="460"/>
    </location>
</feature>
<dbReference type="PRINTS" id="PR01036">
    <property type="entry name" value="TCRTETB"/>
</dbReference>
<keyword evidence="4 6" id="KW-1133">Transmembrane helix</keyword>
<evidence type="ECO:0000256" key="4">
    <source>
        <dbReference type="ARBA" id="ARBA00022989"/>
    </source>
</evidence>
<accession>A0ABC8QJ19</accession>
<comment type="caution">
    <text evidence="8">The sequence shown here is derived from an EMBL/GenBank/DDBJ whole genome shotgun (WGS) entry which is preliminary data.</text>
</comment>
<dbReference type="EMBL" id="CATZAT010000007">
    <property type="protein sequence ID" value="CAJ0796785.1"/>
    <property type="molecule type" value="Genomic_DNA"/>
</dbReference>
<dbReference type="Pfam" id="PF07690">
    <property type="entry name" value="MFS_1"/>
    <property type="match status" value="1"/>
</dbReference>
<dbReference type="PANTHER" id="PTHR42718:SF9">
    <property type="entry name" value="MAJOR FACILITATOR SUPERFAMILY MULTIDRUG TRANSPORTER MFSC"/>
    <property type="match status" value="1"/>
</dbReference>
<evidence type="ECO:0000313" key="9">
    <source>
        <dbReference type="Proteomes" id="UP001189663"/>
    </source>
</evidence>
<dbReference type="SUPFAM" id="SSF103473">
    <property type="entry name" value="MFS general substrate transporter"/>
    <property type="match status" value="1"/>
</dbReference>
<dbReference type="InterPro" id="IPR036259">
    <property type="entry name" value="MFS_trans_sf"/>
</dbReference>
<evidence type="ECO:0000259" key="7">
    <source>
        <dbReference type="PROSITE" id="PS50850"/>
    </source>
</evidence>
<feature type="transmembrane region" description="Helical" evidence="6">
    <location>
        <begin position="174"/>
        <end position="193"/>
    </location>
</feature>
<dbReference type="GO" id="GO:0016020">
    <property type="term" value="C:membrane"/>
    <property type="evidence" value="ECO:0007669"/>
    <property type="project" value="UniProtKB-SubCell"/>
</dbReference>
<dbReference type="CDD" id="cd17321">
    <property type="entry name" value="MFS_MMR_MDR_like"/>
    <property type="match status" value="1"/>
</dbReference>
<feature type="transmembrane region" description="Helical" evidence="6">
    <location>
        <begin position="64"/>
        <end position="83"/>
    </location>
</feature>
<proteinExistence type="predicted"/>
<organism evidence="8 9">
    <name type="scientific">Ralstonia holmesii</name>
    <dbReference type="NCBI Taxonomy" id="3058602"/>
    <lineage>
        <taxon>Bacteria</taxon>
        <taxon>Pseudomonadati</taxon>
        <taxon>Pseudomonadota</taxon>
        <taxon>Betaproteobacteria</taxon>
        <taxon>Burkholderiales</taxon>
        <taxon>Burkholderiaceae</taxon>
        <taxon>Ralstonia</taxon>
    </lineage>
</organism>
<protein>
    <submittedName>
        <fullName evidence="8">Riboflavin transporter RibZ</fullName>
    </submittedName>
</protein>
<feature type="transmembrane region" description="Helical" evidence="6">
    <location>
        <begin position="117"/>
        <end position="134"/>
    </location>
</feature>
<feature type="transmembrane region" description="Helical" evidence="6">
    <location>
        <begin position="146"/>
        <end position="168"/>
    </location>
</feature>
<keyword evidence="2" id="KW-0813">Transport</keyword>
<evidence type="ECO:0000313" key="8">
    <source>
        <dbReference type="EMBL" id="CAJ0796785.1"/>
    </source>
</evidence>
<dbReference type="PANTHER" id="PTHR42718">
    <property type="entry name" value="MAJOR FACILITATOR SUPERFAMILY MULTIDRUG TRANSPORTER MFSC"/>
    <property type="match status" value="1"/>
</dbReference>
<reference evidence="8 9" key="1">
    <citation type="submission" date="2023-07" db="EMBL/GenBank/DDBJ databases">
        <authorList>
            <person name="Peeters C."/>
        </authorList>
    </citation>
    <scope>NUCLEOTIDE SEQUENCE [LARGE SCALE GENOMIC DNA]</scope>
    <source>
        <strain evidence="8 9">LMG 18096</strain>
    </source>
</reference>
<dbReference type="RefSeq" id="WP_316684263.1">
    <property type="nucleotide sequence ID" value="NZ_CATZAT010000007.1"/>
</dbReference>
<dbReference type="PROSITE" id="PS50850">
    <property type="entry name" value="MFS"/>
    <property type="match status" value="1"/>
</dbReference>
<name>A0ABC8QJ19_9RALS</name>
<feature type="transmembrane region" description="Helical" evidence="6">
    <location>
        <begin position="305"/>
        <end position="325"/>
    </location>
</feature>
<feature type="transmembrane region" description="Helical" evidence="6">
    <location>
        <begin position="272"/>
        <end position="293"/>
    </location>
</feature>